<organism evidence="1 2">
    <name type="scientific">Manihot esculenta</name>
    <name type="common">Cassava</name>
    <name type="synonym">Jatropha manihot</name>
    <dbReference type="NCBI Taxonomy" id="3983"/>
    <lineage>
        <taxon>Eukaryota</taxon>
        <taxon>Viridiplantae</taxon>
        <taxon>Streptophyta</taxon>
        <taxon>Embryophyta</taxon>
        <taxon>Tracheophyta</taxon>
        <taxon>Spermatophyta</taxon>
        <taxon>Magnoliopsida</taxon>
        <taxon>eudicotyledons</taxon>
        <taxon>Gunneridae</taxon>
        <taxon>Pentapetalae</taxon>
        <taxon>rosids</taxon>
        <taxon>fabids</taxon>
        <taxon>Malpighiales</taxon>
        <taxon>Euphorbiaceae</taxon>
        <taxon>Crotonoideae</taxon>
        <taxon>Manihoteae</taxon>
        <taxon>Manihot</taxon>
    </lineage>
</organism>
<name>A0ACB7HU30_MANES</name>
<keyword evidence="2" id="KW-1185">Reference proteome</keyword>
<reference evidence="2" key="1">
    <citation type="journal article" date="2016" name="Nat. Biotechnol.">
        <title>Sequencing wild and cultivated cassava and related species reveals extensive interspecific hybridization and genetic diversity.</title>
        <authorList>
            <person name="Bredeson J.V."/>
            <person name="Lyons J.B."/>
            <person name="Prochnik S.E."/>
            <person name="Wu G.A."/>
            <person name="Ha C.M."/>
            <person name="Edsinger-Gonzales E."/>
            <person name="Grimwood J."/>
            <person name="Schmutz J."/>
            <person name="Rabbi I.Y."/>
            <person name="Egesi C."/>
            <person name="Nauluvula P."/>
            <person name="Lebot V."/>
            <person name="Ndunguru J."/>
            <person name="Mkamilo G."/>
            <person name="Bart R.S."/>
            <person name="Setter T.L."/>
            <person name="Gleadow R.M."/>
            <person name="Kulakow P."/>
            <person name="Ferguson M.E."/>
            <person name="Rounsley S."/>
            <person name="Rokhsar D.S."/>
        </authorList>
    </citation>
    <scope>NUCLEOTIDE SEQUENCE [LARGE SCALE GENOMIC DNA]</scope>
    <source>
        <strain evidence="2">cv. AM560-2</strain>
    </source>
</reference>
<gene>
    <name evidence="1" type="ORF">MANES_04G100400v8</name>
</gene>
<dbReference type="Proteomes" id="UP000091857">
    <property type="component" value="Chromosome 4"/>
</dbReference>
<evidence type="ECO:0000313" key="1">
    <source>
        <dbReference type="EMBL" id="KAG8656137.1"/>
    </source>
</evidence>
<accession>A0ACB7HU30</accession>
<evidence type="ECO:0000313" key="2">
    <source>
        <dbReference type="Proteomes" id="UP000091857"/>
    </source>
</evidence>
<comment type="caution">
    <text evidence="1">The sequence shown here is derived from an EMBL/GenBank/DDBJ whole genome shotgun (WGS) entry which is preliminary data.</text>
</comment>
<protein>
    <submittedName>
        <fullName evidence="1">Uncharacterized protein</fullName>
    </submittedName>
</protein>
<proteinExistence type="predicted"/>
<dbReference type="EMBL" id="CM004390">
    <property type="protein sequence ID" value="KAG8656137.1"/>
    <property type="molecule type" value="Genomic_DNA"/>
</dbReference>
<sequence>MLALVRFSREPPKQSQMAAEFVCFSFALLLSIQLAIASPPISKPNCESSCGNLSIPYPFGMGKKECYFGEWFEIECNKNVYPPRAFMRRIKMEVFELNLGGSAMVRSPIISSNCSGRESDEPIDFKGSPFYISEMNSIIAVGCNSRALLVDQPLLRVGCESRCHGRKDIEWREMIPKLKTIDSDGLYLIGSDCNGTDCCKIVTPSAVQVFNPKFEGKGCELAFLVLEGAVPYVEFPMHLYWTINSTLKKAVDRKTAVCSSYPYVNDNGSEFSCYCDEWHTGNPYVGCTDFNECETNNHHCHKLTKCVNTPGSYKCVPDPKWIIIIVVCGVIGVFAIPYSCWRLYKLIKKIRNIHLKKKFFKRNGGSLLKQQLNSSDGSVQKTKVFSSKEMEKSTDRFNENRILGHGGQGTVYKGMLTDGSIVAIKKFKLVDEGKVQEFINEVVILSQINHRNIVKLLGCCLETEVPLLVYEFIPNGSLFQYLHDQSEEATLPWEMRLRIAGEIAGAVEYLHSSASIPIYHRDIKSTNILLDERNRAKVSDFGTSKSIAIDQTHLTTHVQGTFGYLDPEYFQTSQFTDKSDVYSFGVVLVELLSGQKPICSKSSEEITSLATHFIILMEENRLFDIVDARIKEHCAEEEIIEVANLAKRCLNLNGKKRPTMKEVAMELEGIQASRNKLNIQQNNEEIEDNLSDDDSITESYESRETLSDEIAITVSCDLSNVKTLPMDVESITANRTW</sequence>